<dbReference type="InterPro" id="IPR011009">
    <property type="entry name" value="Kinase-like_dom_sf"/>
</dbReference>
<feature type="compositionally biased region" description="Low complexity" evidence="5">
    <location>
        <begin position="365"/>
        <end position="381"/>
    </location>
</feature>
<feature type="region of interest" description="Disordered" evidence="5">
    <location>
        <begin position="29"/>
        <end position="49"/>
    </location>
</feature>
<evidence type="ECO:0000256" key="3">
    <source>
        <dbReference type="PROSITE-ProRule" id="PRU10141"/>
    </source>
</evidence>
<keyword evidence="4" id="KW-0808">Transferase</keyword>
<dbReference type="Gene3D" id="1.10.510.10">
    <property type="entry name" value="Transferase(Phosphotransferase) domain 1"/>
    <property type="match status" value="1"/>
</dbReference>
<dbReference type="InterPro" id="IPR000719">
    <property type="entry name" value="Prot_kinase_dom"/>
</dbReference>
<dbReference type="PROSITE" id="PS00108">
    <property type="entry name" value="PROTEIN_KINASE_ST"/>
    <property type="match status" value="1"/>
</dbReference>
<feature type="binding site" evidence="3">
    <location>
        <position position="119"/>
    </location>
    <ligand>
        <name>ATP</name>
        <dbReference type="ChEBI" id="CHEBI:30616"/>
    </ligand>
</feature>
<dbReference type="SMART" id="SM00220">
    <property type="entry name" value="S_TKc"/>
    <property type="match status" value="1"/>
</dbReference>
<evidence type="ECO:0000256" key="1">
    <source>
        <dbReference type="ARBA" id="ARBA00022741"/>
    </source>
</evidence>
<keyword evidence="4" id="KW-0723">Serine/threonine-protein kinase</keyword>
<protein>
    <submittedName>
        <fullName evidence="7">Si:ch211-27e6.1</fullName>
    </submittedName>
</protein>
<dbReference type="Pfam" id="PF00069">
    <property type="entry name" value="Pkinase"/>
    <property type="match status" value="1"/>
</dbReference>
<dbReference type="AlphaFoldDB" id="A0A3Q4GHS6"/>
<feature type="domain" description="Protein kinase" evidence="6">
    <location>
        <begin position="90"/>
        <end position="344"/>
    </location>
</feature>
<dbReference type="OMA" id="LADYQIH"/>
<feature type="compositionally biased region" description="Basic and acidic residues" evidence="5">
    <location>
        <begin position="29"/>
        <end position="38"/>
    </location>
</feature>
<proteinExistence type="inferred from homology"/>
<dbReference type="Proteomes" id="UP000261580">
    <property type="component" value="Unassembled WGS sequence"/>
</dbReference>
<evidence type="ECO:0000313" key="8">
    <source>
        <dbReference type="Proteomes" id="UP000261580"/>
    </source>
</evidence>
<keyword evidence="8" id="KW-1185">Reference proteome</keyword>
<dbReference type="Ensembl" id="ENSNBRT00000002705.1">
    <property type="protein sequence ID" value="ENSNBRP00000002612.1"/>
    <property type="gene ID" value="ENSNBRG00000002095.1"/>
</dbReference>
<dbReference type="GO" id="GO:0004674">
    <property type="term" value="F:protein serine/threonine kinase activity"/>
    <property type="evidence" value="ECO:0007669"/>
    <property type="project" value="UniProtKB-KW"/>
</dbReference>
<dbReference type="PROSITE" id="PS00107">
    <property type="entry name" value="PROTEIN_KINASE_ATP"/>
    <property type="match status" value="1"/>
</dbReference>
<organism evidence="7 8">
    <name type="scientific">Neolamprologus brichardi</name>
    <name type="common">Fairy cichlid</name>
    <name type="synonym">Lamprologus brichardi</name>
    <dbReference type="NCBI Taxonomy" id="32507"/>
    <lineage>
        <taxon>Eukaryota</taxon>
        <taxon>Metazoa</taxon>
        <taxon>Chordata</taxon>
        <taxon>Craniata</taxon>
        <taxon>Vertebrata</taxon>
        <taxon>Euteleostomi</taxon>
        <taxon>Actinopterygii</taxon>
        <taxon>Neopterygii</taxon>
        <taxon>Teleostei</taxon>
        <taxon>Neoteleostei</taxon>
        <taxon>Acanthomorphata</taxon>
        <taxon>Ovalentaria</taxon>
        <taxon>Cichlomorphae</taxon>
        <taxon>Cichliformes</taxon>
        <taxon>Cichlidae</taxon>
        <taxon>African cichlids</taxon>
        <taxon>Pseudocrenilabrinae</taxon>
        <taxon>Lamprologini</taxon>
        <taxon>Neolamprologus</taxon>
    </lineage>
</organism>
<dbReference type="SUPFAM" id="SSF56112">
    <property type="entry name" value="Protein kinase-like (PK-like)"/>
    <property type="match status" value="1"/>
</dbReference>
<sequence>MGCGNSKVLPEASKKSYVSVVQSLVAFSKGHEDDDEPKKQKKKQKSPWFSASVDNLHLGSSSKQQIKQRQEWNKVPRYKDKFEPRVTARYDIKALIGRGSFSRVVRVEHRATRQPFAIKMMEVEAPEGREVCDSELAVLQRVSHANVIQLVEVFQFPQRVYMVLELATGGELLDRVVSKGHFTERDATQAIQMILAALVYLHSLGITHRDLKPENLLYYHPGADSRLLVTDFGLSAFAKSWSLRTTCGTPEYMAPEMLLRRPYSCAVDMWALGVIAYILLSGTVPFEDDSRTRLYRSIVRGKYSFRGNPWPSVSNLAKDFILRLLVLDPATRLTAEQAVRHPWVVTMAANSSMTNLHRSISQNLRQRASRSSSRCPSSNSTRETRQFVY</sequence>
<reference evidence="7" key="2">
    <citation type="submission" date="2025-09" db="UniProtKB">
        <authorList>
            <consortium name="Ensembl"/>
        </authorList>
    </citation>
    <scope>IDENTIFICATION</scope>
</reference>
<dbReference type="PROSITE" id="PS50011">
    <property type="entry name" value="PROTEIN_KINASE_DOM"/>
    <property type="match status" value="1"/>
</dbReference>
<dbReference type="PANTHER" id="PTHR24347">
    <property type="entry name" value="SERINE/THREONINE-PROTEIN KINASE"/>
    <property type="match status" value="1"/>
</dbReference>
<evidence type="ECO:0000256" key="5">
    <source>
        <dbReference type="SAM" id="MobiDB-lite"/>
    </source>
</evidence>
<evidence type="ECO:0000313" key="7">
    <source>
        <dbReference type="Ensembl" id="ENSNBRP00000002612.1"/>
    </source>
</evidence>
<keyword evidence="2 3" id="KW-0067">ATP-binding</keyword>
<evidence type="ECO:0000256" key="4">
    <source>
        <dbReference type="RuleBase" id="RU000304"/>
    </source>
</evidence>
<keyword evidence="1 3" id="KW-0547">Nucleotide-binding</keyword>
<name>A0A3Q4GHS6_NEOBR</name>
<keyword evidence="4" id="KW-0418">Kinase</keyword>
<dbReference type="STRING" id="32507.ENSNBRP00000002612"/>
<dbReference type="GeneTree" id="ENSGT00940000157041"/>
<accession>A0A3Q4GHS6</accession>
<dbReference type="FunFam" id="1.10.510.10:FF:000571">
    <property type="entry name" value="Maternal embryonic leucine zipper kinase"/>
    <property type="match status" value="1"/>
</dbReference>
<dbReference type="InterPro" id="IPR017441">
    <property type="entry name" value="Protein_kinase_ATP_BS"/>
</dbReference>
<feature type="region of interest" description="Disordered" evidence="5">
    <location>
        <begin position="365"/>
        <end position="389"/>
    </location>
</feature>
<reference evidence="7" key="1">
    <citation type="submission" date="2025-08" db="UniProtKB">
        <authorList>
            <consortium name="Ensembl"/>
        </authorList>
    </citation>
    <scope>IDENTIFICATION</scope>
</reference>
<evidence type="ECO:0000259" key="6">
    <source>
        <dbReference type="PROSITE" id="PS50011"/>
    </source>
</evidence>
<dbReference type="InterPro" id="IPR008271">
    <property type="entry name" value="Ser/Thr_kinase_AS"/>
</dbReference>
<evidence type="ECO:0000256" key="2">
    <source>
        <dbReference type="ARBA" id="ARBA00022840"/>
    </source>
</evidence>
<dbReference type="GO" id="GO:0005524">
    <property type="term" value="F:ATP binding"/>
    <property type="evidence" value="ECO:0007669"/>
    <property type="project" value="UniProtKB-UniRule"/>
</dbReference>
<comment type="similarity">
    <text evidence="4">Belongs to the protein kinase superfamily.</text>
</comment>